<keyword evidence="1" id="KW-0812">Transmembrane</keyword>
<proteinExistence type="predicted"/>
<evidence type="ECO:0000313" key="4">
    <source>
        <dbReference type="Proteomes" id="UP000603434"/>
    </source>
</evidence>
<dbReference type="Pfam" id="PF01882">
    <property type="entry name" value="DUF58"/>
    <property type="match status" value="1"/>
</dbReference>
<dbReference type="InterPro" id="IPR036465">
    <property type="entry name" value="vWFA_dom_sf"/>
</dbReference>
<evidence type="ECO:0000313" key="3">
    <source>
        <dbReference type="EMBL" id="MBC8363000.1"/>
    </source>
</evidence>
<sequence length="348" mass="39157">MMAGQYKSVFRGSGIEFEEVREYTPGDDVKSIDWKVSARLGRPFVKLYREERELIVMLLIDMSASGYFGTSGSLKQEIAAEVAAVLAFNAIRNNDKVGAILFTDRVEKYIPPMKGSSHVWRVIKELFAFEPQHKGTNIQDAIGYLGRVSRKRTVAFLISDFLSRDYSHQLKIAGKRHELIGVPVPNPQGGFKKDSSGRIVMTRLDEEPLKKMAVFTGGTYVRSVAGDMDLDVIYNREIRGKMDTATLSSGRKQIGEDRYQWFLILALTALIVELFLPSTTKKVLALVLLLVLVFGRSPALAAAGVYRNMQKGLEAYQNQNYEDALKFFIDAQLENPDRSEIYYNIGNT</sequence>
<feature type="transmembrane region" description="Helical" evidence="1">
    <location>
        <begin position="259"/>
        <end position="277"/>
    </location>
</feature>
<evidence type="ECO:0000259" key="2">
    <source>
        <dbReference type="Pfam" id="PF01882"/>
    </source>
</evidence>
<dbReference type="PANTHER" id="PTHR33608:SF6">
    <property type="entry name" value="BLL2464 PROTEIN"/>
    <property type="match status" value="1"/>
</dbReference>
<organism evidence="3 4">
    <name type="scientific">Candidatus Desulfatibia profunda</name>
    <dbReference type="NCBI Taxonomy" id="2841695"/>
    <lineage>
        <taxon>Bacteria</taxon>
        <taxon>Pseudomonadati</taxon>
        <taxon>Thermodesulfobacteriota</taxon>
        <taxon>Desulfobacteria</taxon>
        <taxon>Desulfobacterales</taxon>
        <taxon>Desulfobacterales incertae sedis</taxon>
        <taxon>Candidatus Desulfatibia</taxon>
    </lineage>
</organism>
<keyword evidence="1" id="KW-0472">Membrane</keyword>
<dbReference type="EMBL" id="JACNJH010000244">
    <property type="protein sequence ID" value="MBC8363000.1"/>
    <property type="molecule type" value="Genomic_DNA"/>
</dbReference>
<comment type="caution">
    <text evidence="3">The sequence shown here is derived from an EMBL/GenBank/DDBJ whole genome shotgun (WGS) entry which is preliminary data.</text>
</comment>
<dbReference type="InterPro" id="IPR002881">
    <property type="entry name" value="DUF58"/>
</dbReference>
<reference evidence="3 4" key="1">
    <citation type="submission" date="2020-08" db="EMBL/GenBank/DDBJ databases">
        <title>Bridging the membrane lipid divide: bacteria of the FCB group superphylum have the potential to synthesize archaeal ether lipids.</title>
        <authorList>
            <person name="Villanueva L."/>
            <person name="Von Meijenfeldt F.A.B."/>
            <person name="Westbye A.B."/>
            <person name="Yadav S."/>
            <person name="Hopmans E.C."/>
            <person name="Dutilh B.E."/>
            <person name="Sinninghe Damste J.S."/>
        </authorList>
    </citation>
    <scope>NUCLEOTIDE SEQUENCE [LARGE SCALE GENOMIC DNA]</scope>
    <source>
        <strain evidence="3">NIOZ-UU30</strain>
    </source>
</reference>
<gene>
    <name evidence="3" type="ORF">H8E23_16570</name>
</gene>
<accession>A0A8J6NPK1</accession>
<dbReference type="InterPro" id="IPR011990">
    <property type="entry name" value="TPR-like_helical_dom_sf"/>
</dbReference>
<dbReference type="SUPFAM" id="SSF53300">
    <property type="entry name" value="vWA-like"/>
    <property type="match status" value="1"/>
</dbReference>
<name>A0A8J6NPK1_9BACT</name>
<keyword evidence="1" id="KW-1133">Transmembrane helix</keyword>
<dbReference type="PANTHER" id="PTHR33608">
    <property type="entry name" value="BLL2464 PROTEIN"/>
    <property type="match status" value="1"/>
</dbReference>
<dbReference type="Gene3D" id="1.25.40.10">
    <property type="entry name" value="Tetratricopeptide repeat domain"/>
    <property type="match status" value="1"/>
</dbReference>
<dbReference type="AlphaFoldDB" id="A0A8J6NPK1"/>
<protein>
    <submittedName>
        <fullName evidence="3">DUF58 domain-containing protein</fullName>
    </submittedName>
</protein>
<dbReference type="Proteomes" id="UP000603434">
    <property type="component" value="Unassembled WGS sequence"/>
</dbReference>
<feature type="domain" description="DUF58" evidence="2">
    <location>
        <begin position="19"/>
        <end position="187"/>
    </location>
</feature>
<evidence type="ECO:0000256" key="1">
    <source>
        <dbReference type="SAM" id="Phobius"/>
    </source>
</evidence>
<dbReference type="Gene3D" id="3.40.50.410">
    <property type="entry name" value="von Willebrand factor, type A domain"/>
    <property type="match status" value="1"/>
</dbReference>
<feature type="transmembrane region" description="Helical" evidence="1">
    <location>
        <begin position="283"/>
        <end position="306"/>
    </location>
</feature>